<keyword evidence="4" id="KW-1185">Reference proteome</keyword>
<keyword evidence="2" id="KW-0732">Signal</keyword>
<proteinExistence type="predicted"/>
<feature type="chain" id="PRO_5029855570" evidence="2">
    <location>
        <begin position="21"/>
        <end position="115"/>
    </location>
</feature>
<organism evidence="3 4">
    <name type="scientific">Nasonia vitripennis</name>
    <name type="common">Parasitic wasp</name>
    <dbReference type="NCBI Taxonomy" id="7425"/>
    <lineage>
        <taxon>Eukaryota</taxon>
        <taxon>Metazoa</taxon>
        <taxon>Ecdysozoa</taxon>
        <taxon>Arthropoda</taxon>
        <taxon>Hexapoda</taxon>
        <taxon>Insecta</taxon>
        <taxon>Pterygota</taxon>
        <taxon>Neoptera</taxon>
        <taxon>Endopterygota</taxon>
        <taxon>Hymenoptera</taxon>
        <taxon>Apocrita</taxon>
        <taxon>Proctotrupomorpha</taxon>
        <taxon>Chalcidoidea</taxon>
        <taxon>Pteromalidae</taxon>
        <taxon>Pteromalinae</taxon>
        <taxon>Nasonia</taxon>
    </lineage>
</organism>
<evidence type="ECO:0000256" key="1">
    <source>
        <dbReference type="SAM" id="MobiDB-lite"/>
    </source>
</evidence>
<dbReference type="GeneID" id="116416131"/>
<evidence type="ECO:0000256" key="2">
    <source>
        <dbReference type="SAM" id="SignalP"/>
    </source>
</evidence>
<protein>
    <submittedName>
        <fullName evidence="3">Uncharacterized protein</fullName>
    </submittedName>
</protein>
<dbReference type="RefSeq" id="XP_031779010.1">
    <property type="nucleotide sequence ID" value="XM_031923150.1"/>
</dbReference>
<feature type="compositionally biased region" description="Polar residues" evidence="1">
    <location>
        <begin position="77"/>
        <end position="87"/>
    </location>
</feature>
<dbReference type="EnsemblMetazoa" id="XM_031923150">
    <property type="protein sequence ID" value="XP_031779010"/>
    <property type="gene ID" value="LOC116416131"/>
</dbReference>
<dbReference type="KEGG" id="nvi:116416131"/>
<reference evidence="3" key="1">
    <citation type="submission" date="2021-01" db="UniProtKB">
        <authorList>
            <consortium name="EnsemblMetazoa"/>
        </authorList>
    </citation>
    <scope>IDENTIFICATION</scope>
</reference>
<dbReference type="AlphaFoldDB" id="A0A7M7PYL0"/>
<sequence length="115" mass="12862">MSRYAILCLTLLLTFTATNCLLTREKLVATSEHVVEYLERGINSDDGTEELKSAMARPQSVFEADPREISVPHTDSRQIGQNRSTNLDPRKSCISEKSSELIIDGLFELGIPSKY</sequence>
<accession>A0A7M7PYL0</accession>
<feature type="compositionally biased region" description="Basic and acidic residues" evidence="1">
    <location>
        <begin position="65"/>
        <end position="76"/>
    </location>
</feature>
<evidence type="ECO:0000313" key="4">
    <source>
        <dbReference type="Proteomes" id="UP000002358"/>
    </source>
</evidence>
<feature type="signal peptide" evidence="2">
    <location>
        <begin position="1"/>
        <end position="20"/>
    </location>
</feature>
<dbReference type="Proteomes" id="UP000002358">
    <property type="component" value="Chromosome 2"/>
</dbReference>
<dbReference type="InParanoid" id="A0A7M7PYL0"/>
<feature type="region of interest" description="Disordered" evidence="1">
    <location>
        <begin position="65"/>
        <end position="90"/>
    </location>
</feature>
<name>A0A7M7PYL0_NASVI</name>
<evidence type="ECO:0000313" key="3">
    <source>
        <dbReference type="EnsemblMetazoa" id="XP_031779010"/>
    </source>
</evidence>